<sequence length="242" mass="26328">MILQVESVTKKFGGLSAVSEVSLEIEEGNIIGLIGPNGAGKTTLFNCINGTLPITEGKIVFDGVDITRKKSHEIAKLGIARSYQIVQPFGNMTTLQNAMVGGFCKTKVYKEAEAIALRSLELVRLDHKKDLIAKHLNLGERKKLEIAKALSTQPKLLLLDEVMAGLTPSEVQEMVKIIHSINASGITLIIIEHIMEAIMSLSKRIVVLNFGKKIMEGTPEEVSSNQQVIEAYFGVEDGEADA</sequence>
<name>A0ACD1A8G3_9FIRM</name>
<dbReference type="Proteomes" id="UP000594014">
    <property type="component" value="Chromosome"/>
</dbReference>
<reference evidence="1" key="1">
    <citation type="submission" date="2019-08" db="EMBL/GenBank/DDBJ databases">
        <title>Genome sequence of Clostridiales bacterium MT110.</title>
        <authorList>
            <person name="Cao J."/>
        </authorList>
    </citation>
    <scope>NUCLEOTIDE SEQUENCE</scope>
    <source>
        <strain evidence="1">MT110</strain>
    </source>
</reference>
<evidence type="ECO:0000313" key="1">
    <source>
        <dbReference type="EMBL" id="QOX62635.1"/>
    </source>
</evidence>
<protein>
    <submittedName>
        <fullName evidence="1">ABC transporter ATP-binding protein</fullName>
    </submittedName>
</protein>
<evidence type="ECO:0000313" key="2">
    <source>
        <dbReference type="Proteomes" id="UP000594014"/>
    </source>
</evidence>
<organism evidence="1 2">
    <name type="scientific">Anoxybacterium hadale</name>
    <dbReference type="NCBI Taxonomy" id="3408580"/>
    <lineage>
        <taxon>Bacteria</taxon>
        <taxon>Bacillati</taxon>
        <taxon>Bacillota</taxon>
        <taxon>Clostridia</taxon>
        <taxon>Peptostreptococcales</taxon>
        <taxon>Anaerovoracaceae</taxon>
        <taxon>Anoxybacterium</taxon>
    </lineage>
</organism>
<proteinExistence type="predicted"/>
<accession>A0ACD1A8G3</accession>
<keyword evidence="2" id="KW-1185">Reference proteome</keyword>
<keyword evidence="1" id="KW-0547">Nucleotide-binding</keyword>
<dbReference type="EMBL" id="CP042469">
    <property type="protein sequence ID" value="QOX62635.1"/>
    <property type="molecule type" value="Genomic_DNA"/>
</dbReference>
<keyword evidence="1" id="KW-0067">ATP-binding</keyword>
<gene>
    <name evidence="1" type="ORF">FRZ06_04375</name>
</gene>